<name>A0A0B1P1S4_UNCNE</name>
<dbReference type="OMA" id="ILMAWAI"/>
<proteinExistence type="predicted"/>
<dbReference type="AlphaFoldDB" id="A0A0B1P1S4"/>
<sequence length="200" mass="22332">MRGRRTFRYPTEDSDNSASQPEEFLDEEEQEILIKSLDDENARTNQIYMRVLLIISFLSILPYLRTLFYSTSTLFSILGITSLLSTAYLLASLPPGQTNIAIIDRFSQSSIQKPITKHYVPNLLPSEGPIKQILPYLNVGLCISSAILGTLVEKKVGGLEYGLCFIPIINYGAVLITACLMGSINPEQELNTLKYKYKGA</sequence>
<keyword evidence="2" id="KW-1133">Transmembrane helix</keyword>
<dbReference type="Proteomes" id="UP000030854">
    <property type="component" value="Unassembled WGS sequence"/>
</dbReference>
<accession>A0A0B1P1S4</accession>
<comment type="caution">
    <text evidence="3">The sequence shown here is derived from an EMBL/GenBank/DDBJ whole genome shotgun (WGS) entry which is preliminary data.</text>
</comment>
<feature type="region of interest" description="Disordered" evidence="1">
    <location>
        <begin position="1"/>
        <end position="23"/>
    </location>
</feature>
<evidence type="ECO:0000256" key="1">
    <source>
        <dbReference type="SAM" id="MobiDB-lite"/>
    </source>
</evidence>
<dbReference type="HOGENOM" id="CLU_099932_0_0_1"/>
<feature type="transmembrane region" description="Helical" evidence="2">
    <location>
        <begin position="164"/>
        <end position="184"/>
    </location>
</feature>
<feature type="transmembrane region" description="Helical" evidence="2">
    <location>
        <begin position="71"/>
        <end position="91"/>
    </location>
</feature>
<keyword evidence="2" id="KW-0472">Membrane</keyword>
<dbReference type="EMBL" id="JNVN01003563">
    <property type="protein sequence ID" value="KHJ30821.1"/>
    <property type="molecule type" value="Genomic_DNA"/>
</dbReference>
<gene>
    <name evidence="3" type="ORF">EV44_g5086</name>
</gene>
<keyword evidence="2" id="KW-0812">Transmembrane</keyword>
<feature type="transmembrane region" description="Helical" evidence="2">
    <location>
        <begin position="47"/>
        <end position="64"/>
    </location>
</feature>
<keyword evidence="4" id="KW-1185">Reference proteome</keyword>
<organism evidence="3 4">
    <name type="scientific">Uncinula necator</name>
    <name type="common">Grape powdery mildew</name>
    <dbReference type="NCBI Taxonomy" id="52586"/>
    <lineage>
        <taxon>Eukaryota</taxon>
        <taxon>Fungi</taxon>
        <taxon>Dikarya</taxon>
        <taxon>Ascomycota</taxon>
        <taxon>Pezizomycotina</taxon>
        <taxon>Leotiomycetes</taxon>
        <taxon>Erysiphales</taxon>
        <taxon>Erysiphaceae</taxon>
        <taxon>Erysiphe</taxon>
    </lineage>
</organism>
<reference evidence="3 4" key="1">
    <citation type="journal article" date="2014" name="BMC Genomics">
        <title>Adaptive genomic structural variation in the grape powdery mildew pathogen, Erysiphe necator.</title>
        <authorList>
            <person name="Jones L."/>
            <person name="Riaz S."/>
            <person name="Morales-Cruz A."/>
            <person name="Amrine K.C."/>
            <person name="McGuire B."/>
            <person name="Gubler W.D."/>
            <person name="Walker M.A."/>
            <person name="Cantu D."/>
        </authorList>
    </citation>
    <scope>NUCLEOTIDE SEQUENCE [LARGE SCALE GENOMIC DNA]</scope>
    <source>
        <strain evidence="4">c</strain>
    </source>
</reference>
<evidence type="ECO:0000313" key="4">
    <source>
        <dbReference type="Proteomes" id="UP000030854"/>
    </source>
</evidence>
<evidence type="ECO:0000256" key="2">
    <source>
        <dbReference type="SAM" id="Phobius"/>
    </source>
</evidence>
<evidence type="ECO:0000313" key="3">
    <source>
        <dbReference type="EMBL" id="KHJ30821.1"/>
    </source>
</evidence>
<protein>
    <submittedName>
        <fullName evidence="3">Uncharacterized protein</fullName>
    </submittedName>
</protein>